<accession>A0A2M9CFV5</accession>
<reference evidence="2 3" key="1">
    <citation type="submission" date="2017-11" db="EMBL/GenBank/DDBJ databases">
        <title>Genomic Encyclopedia of Archaeal and Bacterial Type Strains, Phase II (KMG-II): From Individual Species to Whole Genera.</title>
        <authorList>
            <person name="Goeker M."/>
        </authorList>
    </citation>
    <scope>NUCLEOTIDE SEQUENCE [LARGE SCALE GENOMIC DNA]</scope>
    <source>
        <strain evidence="2 3">DSM 27393</strain>
    </source>
</reference>
<protein>
    <submittedName>
        <fullName evidence="2">Enterochelin esterase family protein</fullName>
    </submittedName>
</protein>
<dbReference type="RefSeq" id="WP_245866416.1">
    <property type="nucleotide sequence ID" value="NZ_PGFF01000001.1"/>
</dbReference>
<organism evidence="2 3">
    <name type="scientific">Diaminobutyricimonas aerilata</name>
    <dbReference type="NCBI Taxonomy" id="1162967"/>
    <lineage>
        <taxon>Bacteria</taxon>
        <taxon>Bacillati</taxon>
        <taxon>Actinomycetota</taxon>
        <taxon>Actinomycetes</taxon>
        <taxon>Micrococcales</taxon>
        <taxon>Microbacteriaceae</taxon>
        <taxon>Diaminobutyricimonas</taxon>
    </lineage>
</organism>
<dbReference type="PANTHER" id="PTHR48098:SF3">
    <property type="entry name" value="IRON(III) ENTEROBACTIN ESTERASE"/>
    <property type="match status" value="1"/>
</dbReference>
<dbReference type="PANTHER" id="PTHR48098">
    <property type="entry name" value="ENTEROCHELIN ESTERASE-RELATED"/>
    <property type="match status" value="1"/>
</dbReference>
<keyword evidence="3" id="KW-1185">Reference proteome</keyword>
<dbReference type="AlphaFoldDB" id="A0A2M9CFV5"/>
<dbReference type="SUPFAM" id="SSF53474">
    <property type="entry name" value="alpha/beta-Hydrolases"/>
    <property type="match status" value="1"/>
</dbReference>
<dbReference type="InterPro" id="IPR050583">
    <property type="entry name" value="Mycobacterial_A85_antigen"/>
</dbReference>
<dbReference type="InterPro" id="IPR001711">
    <property type="entry name" value="PLipase_C_Pinositol-sp_Y"/>
</dbReference>
<evidence type="ECO:0000313" key="2">
    <source>
        <dbReference type="EMBL" id="PJJ70732.1"/>
    </source>
</evidence>
<feature type="domain" description="PI-PLC Y-box" evidence="1">
    <location>
        <begin position="173"/>
        <end position="275"/>
    </location>
</feature>
<proteinExistence type="predicted"/>
<dbReference type="GO" id="GO:0006629">
    <property type="term" value="P:lipid metabolic process"/>
    <property type="evidence" value="ECO:0007669"/>
    <property type="project" value="InterPro"/>
</dbReference>
<name>A0A2M9CFV5_9MICO</name>
<evidence type="ECO:0000313" key="3">
    <source>
        <dbReference type="Proteomes" id="UP000228758"/>
    </source>
</evidence>
<evidence type="ECO:0000259" key="1">
    <source>
        <dbReference type="PROSITE" id="PS50008"/>
    </source>
</evidence>
<dbReference type="InterPro" id="IPR029058">
    <property type="entry name" value="AB_hydrolase_fold"/>
</dbReference>
<dbReference type="PROSITE" id="PS50008">
    <property type="entry name" value="PIPLC_Y_DOMAIN"/>
    <property type="match status" value="1"/>
</dbReference>
<dbReference type="GO" id="GO:0004435">
    <property type="term" value="F:phosphatidylinositol-4,5-bisphosphate phospholipase C activity"/>
    <property type="evidence" value="ECO:0007669"/>
    <property type="project" value="InterPro"/>
</dbReference>
<comment type="caution">
    <text evidence="2">The sequence shown here is derived from an EMBL/GenBank/DDBJ whole genome shotgun (WGS) entry which is preliminary data.</text>
</comment>
<dbReference type="InterPro" id="IPR000801">
    <property type="entry name" value="Esterase-like"/>
</dbReference>
<dbReference type="GO" id="GO:0035556">
    <property type="term" value="P:intracellular signal transduction"/>
    <property type="evidence" value="ECO:0007669"/>
    <property type="project" value="InterPro"/>
</dbReference>
<dbReference type="EMBL" id="PGFF01000001">
    <property type="protein sequence ID" value="PJJ70732.1"/>
    <property type="molecule type" value="Genomic_DNA"/>
</dbReference>
<dbReference type="Gene3D" id="3.40.50.1820">
    <property type="entry name" value="alpha/beta hydrolase"/>
    <property type="match status" value="1"/>
</dbReference>
<sequence length="279" mass="30812">MSQTTETSVPYVPHPVSRHVPLHYLHGPQSSPHDGTPRGRIERFTWDDSALYPGTTRTVQVYVPAQYDPAEPAALMVFQDGQLYLDPSLDMRAAVVFDNLIHAGSMPVTIGVFVDPGQPGNRNAEYDPANSRYGDFLLSEILPAVRERLGLAITEDPDRRAICGGSSGGNCAFTVAWEHPDSFRRVLAFVASFAQIPGGNPYPELITSSPAKPIRVFLQASRWDLDFDQPERNWYSNNLLVAAALAERGYDHRLVLGDGGHSPNHGGVVLPDALRWLWR</sequence>
<gene>
    <name evidence="2" type="ORF">CLV46_0257</name>
</gene>
<dbReference type="Proteomes" id="UP000228758">
    <property type="component" value="Unassembled WGS sequence"/>
</dbReference>
<dbReference type="Pfam" id="PF00756">
    <property type="entry name" value="Esterase"/>
    <property type="match status" value="1"/>
</dbReference>